<dbReference type="PANTHER" id="PTHR33420">
    <property type="entry name" value="FIMBRIAL SUBUNIT ELFA-RELATED"/>
    <property type="match status" value="1"/>
</dbReference>
<evidence type="ECO:0000259" key="2">
    <source>
        <dbReference type="Pfam" id="PF00419"/>
    </source>
</evidence>
<evidence type="ECO:0000256" key="1">
    <source>
        <dbReference type="SAM" id="SignalP"/>
    </source>
</evidence>
<name>A0ABX2W635_9ENTR</name>
<dbReference type="Gene3D" id="2.60.40.1090">
    <property type="entry name" value="Fimbrial-type adhesion domain"/>
    <property type="match status" value="1"/>
</dbReference>
<gene>
    <name evidence="3" type="ORF">M976_03002</name>
</gene>
<comment type="caution">
    <text evidence="3">The sequence shown here is derived from an EMBL/GenBank/DDBJ whole genome shotgun (WGS) entry which is preliminary data.</text>
</comment>
<reference evidence="3 4" key="1">
    <citation type="submission" date="2016-04" db="EMBL/GenBank/DDBJ databases">
        <title>ATOL: Assembling a taxonomically balanced genome-scale reconstruction of the evolutionary history of the Enterobacteriaceae.</title>
        <authorList>
            <person name="Plunkett G.III."/>
            <person name="Neeno-Eckwall E.C."/>
            <person name="Glasner J.D."/>
            <person name="Perna N.T."/>
        </authorList>
    </citation>
    <scope>NUCLEOTIDE SEQUENCE [LARGE SCALE GENOMIC DNA]</scope>
    <source>
        <strain evidence="3 4">ATCC 51602</strain>
    </source>
</reference>
<dbReference type="RefSeq" id="WP_064546211.1">
    <property type="nucleotide sequence ID" value="NZ_LXEQ01000047.1"/>
</dbReference>
<keyword evidence="4" id="KW-1185">Reference proteome</keyword>
<accession>A0ABX2W635</accession>
<protein>
    <submittedName>
        <fullName evidence="3">S-fimbrial adhesin protein</fullName>
    </submittedName>
</protein>
<dbReference type="PANTHER" id="PTHR33420:SF27">
    <property type="entry name" value="PROTEIN FIMG"/>
    <property type="match status" value="1"/>
</dbReference>
<dbReference type="SUPFAM" id="SSF49401">
    <property type="entry name" value="Bacterial adhesins"/>
    <property type="match status" value="1"/>
</dbReference>
<dbReference type="InterPro" id="IPR008966">
    <property type="entry name" value="Adhesion_dom_sf"/>
</dbReference>
<organism evidence="3 4">
    <name type="scientific">Buttiauxella ferragutiae ATCC 51602</name>
    <dbReference type="NCBI Taxonomy" id="1354252"/>
    <lineage>
        <taxon>Bacteria</taxon>
        <taxon>Pseudomonadati</taxon>
        <taxon>Pseudomonadota</taxon>
        <taxon>Gammaproteobacteria</taxon>
        <taxon>Enterobacterales</taxon>
        <taxon>Enterobacteriaceae</taxon>
        <taxon>Buttiauxella</taxon>
    </lineage>
</organism>
<feature type="chain" id="PRO_5046090183" evidence="1">
    <location>
        <begin position="24"/>
        <end position="177"/>
    </location>
</feature>
<dbReference type="Pfam" id="PF00419">
    <property type="entry name" value="Fimbrial"/>
    <property type="match status" value="1"/>
</dbReference>
<sequence>MLPLKVYLMVALSSVFSVGPVFAADIVNINVTGRILPTPCVVDPGSVSQNINFGQLLGTDLRTAGSASAWVPFTVKLINCPAALVTATVTFQGTPYPTDATLYQNATSSGSATNMAIQMVDNSNRTLAKGNSTTMTSNIDPTLRTATFGLAARVITPGGNVGSGAINSVVTMTFTYQ</sequence>
<feature type="domain" description="Fimbrial-type adhesion" evidence="2">
    <location>
        <begin position="29"/>
        <end position="177"/>
    </location>
</feature>
<dbReference type="EMBL" id="LXEQ01000047">
    <property type="protein sequence ID" value="OAT26284.1"/>
    <property type="molecule type" value="Genomic_DNA"/>
</dbReference>
<evidence type="ECO:0000313" key="4">
    <source>
        <dbReference type="Proteomes" id="UP000078407"/>
    </source>
</evidence>
<keyword evidence="1" id="KW-0732">Signal</keyword>
<dbReference type="Proteomes" id="UP000078407">
    <property type="component" value="Unassembled WGS sequence"/>
</dbReference>
<evidence type="ECO:0000313" key="3">
    <source>
        <dbReference type="EMBL" id="OAT26284.1"/>
    </source>
</evidence>
<dbReference type="InterPro" id="IPR050263">
    <property type="entry name" value="Bact_Fimbrial_Adh_Pro"/>
</dbReference>
<proteinExistence type="predicted"/>
<dbReference type="InterPro" id="IPR000259">
    <property type="entry name" value="Adhesion_dom_fimbrial"/>
</dbReference>
<feature type="signal peptide" evidence="1">
    <location>
        <begin position="1"/>
        <end position="23"/>
    </location>
</feature>
<dbReference type="InterPro" id="IPR036937">
    <property type="entry name" value="Adhesion_dom_fimbrial_sf"/>
</dbReference>